<comment type="similarity">
    <text evidence="1 5">Belongs to the universal ribosomal protein uL29 family.</text>
</comment>
<gene>
    <name evidence="5" type="primary">rpmC</name>
    <name evidence="6" type="ORF">A2765_05945</name>
</gene>
<dbReference type="NCBIfam" id="TIGR00012">
    <property type="entry name" value="L29"/>
    <property type="match status" value="1"/>
</dbReference>
<keyword evidence="3 5" id="KW-0687">Ribonucleoprotein</keyword>
<dbReference type="HAMAP" id="MF_00374">
    <property type="entry name" value="Ribosomal_uL29"/>
    <property type="match status" value="1"/>
</dbReference>
<dbReference type="GO" id="GO:1990904">
    <property type="term" value="C:ribonucleoprotein complex"/>
    <property type="evidence" value="ECO:0007669"/>
    <property type="project" value="UniProtKB-KW"/>
</dbReference>
<name>A0A1F6D9H5_9BACT</name>
<dbReference type="InterPro" id="IPR036049">
    <property type="entry name" value="Ribosomal_uL29_sf"/>
</dbReference>
<reference evidence="6 7" key="1">
    <citation type="journal article" date="2016" name="Nat. Commun.">
        <title>Thousands of microbial genomes shed light on interconnected biogeochemical processes in an aquifer system.</title>
        <authorList>
            <person name="Anantharaman K."/>
            <person name="Brown C.T."/>
            <person name="Hug L.A."/>
            <person name="Sharon I."/>
            <person name="Castelle C.J."/>
            <person name="Probst A.J."/>
            <person name="Thomas B.C."/>
            <person name="Singh A."/>
            <person name="Wilkins M.J."/>
            <person name="Karaoz U."/>
            <person name="Brodie E.L."/>
            <person name="Williams K.H."/>
            <person name="Hubbard S.S."/>
            <person name="Banfield J.F."/>
        </authorList>
    </citation>
    <scope>NUCLEOTIDE SEQUENCE [LARGE SCALE GENOMIC DNA]</scope>
</reference>
<dbReference type="AlphaFoldDB" id="A0A1F6D9H5"/>
<protein>
    <recommendedName>
        <fullName evidence="4 5">Large ribosomal subunit protein uL29</fullName>
    </recommendedName>
</protein>
<evidence type="ECO:0000313" key="7">
    <source>
        <dbReference type="Proteomes" id="UP000176377"/>
    </source>
</evidence>
<evidence type="ECO:0000313" key="6">
    <source>
        <dbReference type="EMBL" id="OGG57652.1"/>
    </source>
</evidence>
<evidence type="ECO:0000256" key="5">
    <source>
        <dbReference type="HAMAP-Rule" id="MF_00374"/>
    </source>
</evidence>
<dbReference type="GO" id="GO:0006412">
    <property type="term" value="P:translation"/>
    <property type="evidence" value="ECO:0007669"/>
    <property type="project" value="UniProtKB-UniRule"/>
</dbReference>
<dbReference type="EMBL" id="MFLA01000047">
    <property type="protein sequence ID" value="OGG57652.1"/>
    <property type="molecule type" value="Genomic_DNA"/>
</dbReference>
<dbReference type="Pfam" id="PF00831">
    <property type="entry name" value="Ribosomal_L29"/>
    <property type="match status" value="1"/>
</dbReference>
<sequence length="67" mass="7823">MADIKKMDIEGLQKEIVEKRESLRKFRFGEAGSRSRNVKEGRTLRRDIARIFTEIKSRDLASKKKNG</sequence>
<accession>A0A1F6D9H5</accession>
<keyword evidence="2 5" id="KW-0689">Ribosomal protein</keyword>
<proteinExistence type="inferred from homology"/>
<dbReference type="GO" id="GO:0003735">
    <property type="term" value="F:structural constituent of ribosome"/>
    <property type="evidence" value="ECO:0007669"/>
    <property type="project" value="InterPro"/>
</dbReference>
<evidence type="ECO:0000256" key="1">
    <source>
        <dbReference type="ARBA" id="ARBA00009254"/>
    </source>
</evidence>
<dbReference type="SUPFAM" id="SSF46561">
    <property type="entry name" value="Ribosomal protein L29 (L29p)"/>
    <property type="match status" value="1"/>
</dbReference>
<comment type="caution">
    <text evidence="6">The sequence shown here is derived from an EMBL/GenBank/DDBJ whole genome shotgun (WGS) entry which is preliminary data.</text>
</comment>
<dbReference type="InterPro" id="IPR001854">
    <property type="entry name" value="Ribosomal_uL29"/>
</dbReference>
<dbReference type="GO" id="GO:0005840">
    <property type="term" value="C:ribosome"/>
    <property type="evidence" value="ECO:0007669"/>
    <property type="project" value="UniProtKB-KW"/>
</dbReference>
<dbReference type="Gene3D" id="1.10.287.310">
    <property type="match status" value="1"/>
</dbReference>
<organism evidence="6 7">
    <name type="scientific">Candidatus Kaiserbacteria bacterium RIFCSPHIGHO2_01_FULL_56_24</name>
    <dbReference type="NCBI Taxonomy" id="1798487"/>
    <lineage>
        <taxon>Bacteria</taxon>
        <taxon>Candidatus Kaiseribacteriota</taxon>
    </lineage>
</organism>
<evidence type="ECO:0000256" key="3">
    <source>
        <dbReference type="ARBA" id="ARBA00023274"/>
    </source>
</evidence>
<evidence type="ECO:0000256" key="4">
    <source>
        <dbReference type="ARBA" id="ARBA00035204"/>
    </source>
</evidence>
<evidence type="ECO:0000256" key="2">
    <source>
        <dbReference type="ARBA" id="ARBA00022980"/>
    </source>
</evidence>
<dbReference type="Proteomes" id="UP000176377">
    <property type="component" value="Unassembled WGS sequence"/>
</dbReference>